<evidence type="ECO:0000313" key="2">
    <source>
        <dbReference type="EMBL" id="CAD7677568.1"/>
    </source>
</evidence>
<name>A0A811YLG7_NYCPR</name>
<dbReference type="AlphaFoldDB" id="A0A811YLG7"/>
<feature type="region of interest" description="Disordered" evidence="1">
    <location>
        <begin position="138"/>
        <end position="171"/>
    </location>
</feature>
<dbReference type="Proteomes" id="UP000645828">
    <property type="component" value="Unassembled WGS sequence"/>
</dbReference>
<sequence>MRGRSPTAGPRRVLAPSRAPGGPTSGEAGRHARTWAPEGSQRGGRGPCARRASGGANRRLPPGQPSGRRLSQWKTRGPLVTAGTRAKSSRVPPPRPGKTHIPCTPRLAAQPSGPRQRPRAPPAPPSTAFLLELAVERTHTRGPPRNVTLVSCNGPAATRDSTNIDHLTGSQ</sequence>
<proteinExistence type="predicted"/>
<comment type="caution">
    <text evidence="2">The sequence shown here is derived from an EMBL/GenBank/DDBJ whole genome shotgun (WGS) entry which is preliminary data.</text>
</comment>
<organism evidence="2 3">
    <name type="scientific">Nyctereutes procyonoides</name>
    <name type="common">Raccoon dog</name>
    <name type="synonym">Canis procyonoides</name>
    <dbReference type="NCBI Taxonomy" id="34880"/>
    <lineage>
        <taxon>Eukaryota</taxon>
        <taxon>Metazoa</taxon>
        <taxon>Chordata</taxon>
        <taxon>Craniata</taxon>
        <taxon>Vertebrata</taxon>
        <taxon>Euteleostomi</taxon>
        <taxon>Mammalia</taxon>
        <taxon>Eutheria</taxon>
        <taxon>Laurasiatheria</taxon>
        <taxon>Carnivora</taxon>
        <taxon>Caniformia</taxon>
        <taxon>Canidae</taxon>
        <taxon>Nyctereutes</taxon>
    </lineage>
</organism>
<evidence type="ECO:0000313" key="3">
    <source>
        <dbReference type="Proteomes" id="UP000645828"/>
    </source>
</evidence>
<feature type="region of interest" description="Disordered" evidence="1">
    <location>
        <begin position="1"/>
        <end position="126"/>
    </location>
</feature>
<gene>
    <name evidence="2" type="ORF">NYPRO_LOCUS10366</name>
</gene>
<accession>A0A811YLG7</accession>
<feature type="compositionally biased region" description="Polar residues" evidence="1">
    <location>
        <begin position="159"/>
        <end position="171"/>
    </location>
</feature>
<protein>
    <submittedName>
        <fullName evidence="2">(raccoon dog) hypothetical protein</fullName>
    </submittedName>
</protein>
<reference evidence="2" key="1">
    <citation type="submission" date="2020-12" db="EMBL/GenBank/DDBJ databases">
        <authorList>
            <consortium name="Molecular Ecology Group"/>
        </authorList>
    </citation>
    <scope>NUCLEOTIDE SEQUENCE</scope>
    <source>
        <strain evidence="2">TBG_1078</strain>
    </source>
</reference>
<dbReference type="EMBL" id="CAJHUB010000680">
    <property type="protein sequence ID" value="CAD7677568.1"/>
    <property type="molecule type" value="Genomic_DNA"/>
</dbReference>
<evidence type="ECO:0000256" key="1">
    <source>
        <dbReference type="SAM" id="MobiDB-lite"/>
    </source>
</evidence>
<keyword evidence="3" id="KW-1185">Reference proteome</keyword>